<evidence type="ECO:0000256" key="8">
    <source>
        <dbReference type="ARBA" id="ARBA00022741"/>
    </source>
</evidence>
<evidence type="ECO:0000256" key="15">
    <source>
        <dbReference type="SAM" id="Phobius"/>
    </source>
</evidence>
<sequence>MIVNKIWPFLTKSVRRQLVLGVVMVHAVLMSLFILDVSLRQQDVLLNEQVSYATALAKSVSTSSGGWLLSHDVTGLQEIIDAQRSYPELNFAMAVDEKGLILAHTDRQRRGQFITDLPDRLELTILFQTAELVDVVTPVIVAEEHVGWIRIGIAQHTTQEQIKNIVIDGVIYALVAIVVGMVLANIMGIRLTRKLYGIQEVATDIEKGLQTDRRAPAQGTDEAAQLARQFNRMLDTLEQREKEIITTHNALHKSEARYSRSLRGSNDGLWEWNIPEDYVYYSPRWKSMLGYDDDELEYTFETWERLTHSDDIERVKSKIKQCMDGLARKFEVEFRMQHKNGSWVYVLSRGELERDKDGTPKLMSGTHVDITKRVEAEKLIHQQQLEQQHIIESMLETLITVNENGDIQNINHAGELLFGYDNEELKNKELKYLISDVDVIKHYLNKSGDYISESGLEVITQNKKGENLRILCSVTDLSEVAGEKQRYIISCHDVTRLKQQEELLRHSQKMEALGKLTGGIAHDFNNMLSVILGYSELLQNVINESSTEYRYIKEINTAGERAKKLTGNLLAFSRKKAATEELVDLNQLLHDDKNMLAKTLTVRIHLDLLLEESIWPIVLDKRSLEDAILNLCINAMHAMPEGGTLTISTKNIKLEISDVSGFDVMPGEYVLLVIKDTGTGMDDKTRENMFDPFFTTKGDMGTGLGLSQVYGFVKQAKGLVNVNTKIDRGTEILIYFPRAKQSTLSSLDSSSVAAVMPGKGDETILVVDDESSICLLNREILSSHGYCVLIANSGKEALEILKKEKVDLLLSDVIMPNMDGYHLASLVQKLYPEVIIQILSGYDDDQEFSSEVTDLYKQKLVKPVDVVELLKTIRTKLDDK</sequence>
<evidence type="ECO:0000256" key="1">
    <source>
        <dbReference type="ARBA" id="ARBA00000085"/>
    </source>
</evidence>
<dbReference type="InterPro" id="IPR011006">
    <property type="entry name" value="CheY-like_superfamily"/>
</dbReference>
<dbReference type="Gene3D" id="3.40.50.2300">
    <property type="match status" value="1"/>
</dbReference>
<dbReference type="AlphaFoldDB" id="A0A370D8P9"/>
<dbReference type="Gene3D" id="6.10.340.10">
    <property type="match status" value="1"/>
</dbReference>
<dbReference type="InterPro" id="IPR013655">
    <property type="entry name" value="PAS_fold_3"/>
</dbReference>
<keyword evidence="6" id="KW-0808">Transferase</keyword>
<dbReference type="GO" id="GO:0005524">
    <property type="term" value="F:ATP binding"/>
    <property type="evidence" value="ECO:0007669"/>
    <property type="project" value="UniProtKB-KW"/>
</dbReference>
<dbReference type="SUPFAM" id="SSF55785">
    <property type="entry name" value="PYP-like sensor domain (PAS domain)"/>
    <property type="match status" value="2"/>
</dbReference>
<dbReference type="PANTHER" id="PTHR43065:SF46">
    <property type="entry name" value="C4-DICARBOXYLATE TRANSPORT SENSOR PROTEIN DCTB"/>
    <property type="match status" value="1"/>
</dbReference>
<dbReference type="SMART" id="SM00388">
    <property type="entry name" value="HisKA"/>
    <property type="match status" value="1"/>
</dbReference>
<evidence type="ECO:0000256" key="13">
    <source>
        <dbReference type="ARBA" id="ARBA00023136"/>
    </source>
</evidence>
<evidence type="ECO:0000313" key="21">
    <source>
        <dbReference type="EMBL" id="RDH81285.1"/>
    </source>
</evidence>
<dbReference type="SMART" id="SM00086">
    <property type="entry name" value="PAC"/>
    <property type="match status" value="2"/>
</dbReference>
<dbReference type="CDD" id="cd00130">
    <property type="entry name" value="PAS"/>
    <property type="match status" value="2"/>
</dbReference>
<dbReference type="PANTHER" id="PTHR43065">
    <property type="entry name" value="SENSOR HISTIDINE KINASE"/>
    <property type="match status" value="1"/>
</dbReference>
<dbReference type="CDD" id="cd00082">
    <property type="entry name" value="HisKA"/>
    <property type="match status" value="1"/>
</dbReference>
<dbReference type="InterPro" id="IPR033463">
    <property type="entry name" value="sCache_3"/>
</dbReference>
<feature type="domain" description="Histidine kinase" evidence="16">
    <location>
        <begin position="519"/>
        <end position="740"/>
    </location>
</feature>
<reference evidence="21 22" key="1">
    <citation type="journal article" date="2018" name="ISME J.">
        <title>Endosymbiont genomes yield clues of tubeworm success.</title>
        <authorList>
            <person name="Li Y."/>
            <person name="Liles M.R."/>
            <person name="Halanych K.M."/>
        </authorList>
    </citation>
    <scope>NUCLEOTIDE SEQUENCE [LARGE SCALE GENOMIC DNA]</scope>
    <source>
        <strain evidence="21">A1464</strain>
    </source>
</reference>
<comment type="caution">
    <text evidence="21">The sequence shown here is derived from an EMBL/GenBank/DDBJ whole genome shotgun (WGS) entry which is preliminary data.</text>
</comment>
<dbReference type="PRINTS" id="PR00344">
    <property type="entry name" value="BCTRLSENSOR"/>
</dbReference>
<dbReference type="Pfam" id="PF02518">
    <property type="entry name" value="HATPase_c"/>
    <property type="match status" value="1"/>
</dbReference>
<dbReference type="PROSITE" id="PS50109">
    <property type="entry name" value="HIS_KIN"/>
    <property type="match status" value="1"/>
</dbReference>
<dbReference type="SUPFAM" id="SSF55874">
    <property type="entry name" value="ATPase domain of HSP90 chaperone/DNA topoisomerase II/histidine kinase"/>
    <property type="match status" value="1"/>
</dbReference>
<evidence type="ECO:0000259" key="16">
    <source>
        <dbReference type="PROSITE" id="PS50109"/>
    </source>
</evidence>
<feature type="domain" description="PAS" evidence="18">
    <location>
        <begin position="383"/>
        <end position="430"/>
    </location>
</feature>
<dbReference type="InterPro" id="IPR029151">
    <property type="entry name" value="Sensor-like_sf"/>
</dbReference>
<evidence type="ECO:0000313" key="22">
    <source>
        <dbReference type="Proteomes" id="UP000254266"/>
    </source>
</evidence>
<dbReference type="SMART" id="SM00448">
    <property type="entry name" value="REC"/>
    <property type="match status" value="1"/>
</dbReference>
<dbReference type="SMART" id="SM00387">
    <property type="entry name" value="HATPase_c"/>
    <property type="match status" value="1"/>
</dbReference>
<dbReference type="InterPro" id="IPR000700">
    <property type="entry name" value="PAS-assoc_C"/>
</dbReference>
<name>A0A370D8P9_9GAMM</name>
<feature type="domain" description="Response regulatory" evidence="17">
    <location>
        <begin position="763"/>
        <end position="877"/>
    </location>
</feature>
<dbReference type="Gene3D" id="3.30.450.20">
    <property type="entry name" value="PAS domain"/>
    <property type="match status" value="2"/>
</dbReference>
<evidence type="ECO:0000256" key="2">
    <source>
        <dbReference type="ARBA" id="ARBA00004651"/>
    </source>
</evidence>
<feature type="transmembrane region" description="Helical" evidence="15">
    <location>
        <begin position="18"/>
        <end position="39"/>
    </location>
</feature>
<keyword evidence="5 14" id="KW-0597">Phosphoprotein</keyword>
<dbReference type="SUPFAM" id="SSF103190">
    <property type="entry name" value="Sensory domain-like"/>
    <property type="match status" value="1"/>
</dbReference>
<gene>
    <name evidence="21" type="ORF">DIZ80_14370</name>
</gene>
<dbReference type="SMART" id="SM00091">
    <property type="entry name" value="PAS"/>
    <property type="match status" value="2"/>
</dbReference>
<evidence type="ECO:0000259" key="18">
    <source>
        <dbReference type="PROSITE" id="PS50112"/>
    </source>
</evidence>
<dbReference type="InterPro" id="IPR003660">
    <property type="entry name" value="HAMP_dom"/>
</dbReference>
<proteinExistence type="predicted"/>
<keyword evidence="11 15" id="KW-1133">Transmembrane helix</keyword>
<dbReference type="InterPro" id="IPR035965">
    <property type="entry name" value="PAS-like_dom_sf"/>
</dbReference>
<dbReference type="Pfam" id="PF13426">
    <property type="entry name" value="PAS_9"/>
    <property type="match status" value="1"/>
</dbReference>
<evidence type="ECO:0000256" key="7">
    <source>
        <dbReference type="ARBA" id="ARBA00022692"/>
    </source>
</evidence>
<keyword evidence="22" id="KW-1185">Reference proteome</keyword>
<dbReference type="PROSITE" id="PS50885">
    <property type="entry name" value="HAMP"/>
    <property type="match status" value="1"/>
</dbReference>
<feature type="domain" description="PAS" evidence="18">
    <location>
        <begin position="254"/>
        <end position="326"/>
    </location>
</feature>
<dbReference type="Gene3D" id="3.30.565.10">
    <property type="entry name" value="Histidine kinase-like ATPase, C-terminal domain"/>
    <property type="match status" value="1"/>
</dbReference>
<accession>A0A370D8P9</accession>
<dbReference type="Pfam" id="PF00072">
    <property type="entry name" value="Response_reg"/>
    <property type="match status" value="1"/>
</dbReference>
<dbReference type="InterPro" id="IPR036890">
    <property type="entry name" value="HATPase_C_sf"/>
</dbReference>
<dbReference type="PROSITE" id="PS50110">
    <property type="entry name" value="RESPONSE_REGULATORY"/>
    <property type="match status" value="1"/>
</dbReference>
<keyword evidence="10" id="KW-0067">ATP-binding</keyword>
<feature type="domain" description="PAC" evidence="19">
    <location>
        <begin position="330"/>
        <end position="382"/>
    </location>
</feature>
<dbReference type="InterPro" id="IPR036097">
    <property type="entry name" value="HisK_dim/P_sf"/>
</dbReference>
<evidence type="ECO:0000256" key="14">
    <source>
        <dbReference type="PROSITE-ProRule" id="PRU00169"/>
    </source>
</evidence>
<dbReference type="InterPro" id="IPR004358">
    <property type="entry name" value="Sig_transdc_His_kin-like_C"/>
</dbReference>
<dbReference type="SUPFAM" id="SSF52172">
    <property type="entry name" value="CheY-like"/>
    <property type="match status" value="1"/>
</dbReference>
<keyword evidence="8" id="KW-0547">Nucleotide-binding</keyword>
<evidence type="ECO:0000259" key="19">
    <source>
        <dbReference type="PROSITE" id="PS50113"/>
    </source>
</evidence>
<dbReference type="EMBL" id="QFXC01000013">
    <property type="protein sequence ID" value="RDH81285.1"/>
    <property type="molecule type" value="Genomic_DNA"/>
</dbReference>
<dbReference type="InterPro" id="IPR005467">
    <property type="entry name" value="His_kinase_dom"/>
</dbReference>
<dbReference type="NCBIfam" id="TIGR00229">
    <property type="entry name" value="sensory_box"/>
    <property type="match status" value="2"/>
</dbReference>
<keyword evidence="4" id="KW-1003">Cell membrane</keyword>
<dbReference type="EC" id="2.7.13.3" evidence="3"/>
<evidence type="ECO:0000256" key="3">
    <source>
        <dbReference type="ARBA" id="ARBA00012438"/>
    </source>
</evidence>
<keyword evidence="13 15" id="KW-0472">Membrane</keyword>
<dbReference type="SUPFAM" id="SSF47384">
    <property type="entry name" value="Homodimeric domain of signal transducing histidine kinase"/>
    <property type="match status" value="1"/>
</dbReference>
<dbReference type="Proteomes" id="UP000254266">
    <property type="component" value="Unassembled WGS sequence"/>
</dbReference>
<feature type="transmembrane region" description="Helical" evidence="15">
    <location>
        <begin position="169"/>
        <end position="189"/>
    </location>
</feature>
<feature type="modified residue" description="4-aspartylphosphate" evidence="14">
    <location>
        <position position="812"/>
    </location>
</feature>
<evidence type="ECO:0000256" key="9">
    <source>
        <dbReference type="ARBA" id="ARBA00022777"/>
    </source>
</evidence>
<evidence type="ECO:0000256" key="12">
    <source>
        <dbReference type="ARBA" id="ARBA00023012"/>
    </source>
</evidence>
<feature type="domain" description="HAMP" evidence="20">
    <location>
        <begin position="189"/>
        <end position="242"/>
    </location>
</feature>
<dbReference type="PROSITE" id="PS50112">
    <property type="entry name" value="PAS"/>
    <property type="match status" value="2"/>
</dbReference>
<evidence type="ECO:0000256" key="11">
    <source>
        <dbReference type="ARBA" id="ARBA00022989"/>
    </source>
</evidence>
<dbReference type="InterPro" id="IPR003661">
    <property type="entry name" value="HisK_dim/P_dom"/>
</dbReference>
<evidence type="ECO:0000259" key="17">
    <source>
        <dbReference type="PROSITE" id="PS50110"/>
    </source>
</evidence>
<keyword evidence="12" id="KW-0902">Two-component regulatory system</keyword>
<comment type="subcellular location">
    <subcellularLocation>
        <location evidence="2">Cell membrane</location>
        <topology evidence="2">Multi-pass membrane protein</topology>
    </subcellularLocation>
</comment>
<dbReference type="InterPro" id="IPR001610">
    <property type="entry name" value="PAC"/>
</dbReference>
<dbReference type="Pfam" id="PF08447">
    <property type="entry name" value="PAS_3"/>
    <property type="match status" value="1"/>
</dbReference>
<evidence type="ECO:0000259" key="20">
    <source>
        <dbReference type="PROSITE" id="PS50885"/>
    </source>
</evidence>
<evidence type="ECO:0000256" key="5">
    <source>
        <dbReference type="ARBA" id="ARBA00022553"/>
    </source>
</evidence>
<dbReference type="PROSITE" id="PS50113">
    <property type="entry name" value="PAC"/>
    <property type="match status" value="1"/>
</dbReference>
<comment type="catalytic activity">
    <reaction evidence="1">
        <text>ATP + protein L-histidine = ADP + protein N-phospho-L-histidine.</text>
        <dbReference type="EC" id="2.7.13.3"/>
    </reaction>
</comment>
<dbReference type="Gene3D" id="1.10.287.130">
    <property type="match status" value="1"/>
</dbReference>
<dbReference type="Pfam" id="PF00672">
    <property type="entry name" value="HAMP"/>
    <property type="match status" value="1"/>
</dbReference>
<dbReference type="GO" id="GO:0005886">
    <property type="term" value="C:plasma membrane"/>
    <property type="evidence" value="ECO:0007669"/>
    <property type="project" value="UniProtKB-SubCell"/>
</dbReference>
<evidence type="ECO:0000256" key="6">
    <source>
        <dbReference type="ARBA" id="ARBA00022679"/>
    </source>
</evidence>
<evidence type="ECO:0000256" key="10">
    <source>
        <dbReference type="ARBA" id="ARBA00022840"/>
    </source>
</evidence>
<dbReference type="InterPro" id="IPR001789">
    <property type="entry name" value="Sig_transdc_resp-reg_receiver"/>
</dbReference>
<dbReference type="InterPro" id="IPR000014">
    <property type="entry name" value="PAS"/>
</dbReference>
<organism evidence="21 22">
    <name type="scientific">endosymbiont of Galathealinum brachiosum</name>
    <dbReference type="NCBI Taxonomy" id="2200906"/>
    <lineage>
        <taxon>Bacteria</taxon>
        <taxon>Pseudomonadati</taxon>
        <taxon>Pseudomonadota</taxon>
        <taxon>Gammaproteobacteria</taxon>
        <taxon>sulfur-oxidizing symbionts</taxon>
    </lineage>
</organism>
<keyword evidence="7 15" id="KW-0812">Transmembrane</keyword>
<protein>
    <recommendedName>
        <fullName evidence="3">histidine kinase</fullName>
        <ecNumber evidence="3">2.7.13.3</ecNumber>
    </recommendedName>
</protein>
<dbReference type="Pfam" id="PF17203">
    <property type="entry name" value="sCache_3_2"/>
    <property type="match status" value="1"/>
</dbReference>
<dbReference type="Pfam" id="PF00512">
    <property type="entry name" value="HisKA"/>
    <property type="match status" value="1"/>
</dbReference>
<keyword evidence="9" id="KW-0418">Kinase</keyword>
<dbReference type="InterPro" id="IPR003594">
    <property type="entry name" value="HATPase_dom"/>
</dbReference>
<dbReference type="CDD" id="cd06225">
    <property type="entry name" value="HAMP"/>
    <property type="match status" value="1"/>
</dbReference>
<dbReference type="GO" id="GO:0000155">
    <property type="term" value="F:phosphorelay sensor kinase activity"/>
    <property type="evidence" value="ECO:0007669"/>
    <property type="project" value="InterPro"/>
</dbReference>
<evidence type="ECO:0000256" key="4">
    <source>
        <dbReference type="ARBA" id="ARBA00022475"/>
    </source>
</evidence>
<dbReference type="SMART" id="SM00304">
    <property type="entry name" value="HAMP"/>
    <property type="match status" value="1"/>
</dbReference>